<evidence type="ECO:0000256" key="11">
    <source>
        <dbReference type="ARBA" id="ARBA00081451"/>
    </source>
</evidence>
<feature type="compositionally biased region" description="Basic and acidic residues" evidence="13">
    <location>
        <begin position="609"/>
        <end position="624"/>
    </location>
</feature>
<protein>
    <recommendedName>
        <fullName evidence="10">CXXC-type zinc finger protein 1</fullName>
    </recommendedName>
    <alternativeName>
        <fullName evidence="11">PHD finger and CXXC domain-containing protein 1</fullName>
    </alternativeName>
</protein>
<dbReference type="InterPro" id="IPR011011">
    <property type="entry name" value="Znf_FYVE_PHD"/>
</dbReference>
<feature type="region of interest" description="Disordered" evidence="13">
    <location>
        <begin position="247"/>
        <end position="305"/>
    </location>
</feature>
<keyword evidence="9" id="KW-0539">Nucleus</keyword>
<dbReference type="PROSITE" id="PS50016">
    <property type="entry name" value="ZF_PHD_2"/>
    <property type="match status" value="1"/>
</dbReference>
<dbReference type="GO" id="GO:0008270">
    <property type="term" value="F:zinc ion binding"/>
    <property type="evidence" value="ECO:0007669"/>
    <property type="project" value="UniProtKB-KW"/>
</dbReference>
<dbReference type="GO" id="GO:0003677">
    <property type="term" value="F:DNA binding"/>
    <property type="evidence" value="ECO:0007669"/>
    <property type="project" value="UniProtKB-KW"/>
</dbReference>
<dbReference type="PANTHER" id="PTHR46174">
    <property type="entry name" value="CXXC-TYPE ZINC FINGER PROTEIN 1"/>
    <property type="match status" value="1"/>
</dbReference>
<dbReference type="OMA" id="IRVGHKP"/>
<evidence type="ECO:0000256" key="3">
    <source>
        <dbReference type="ARBA" id="ARBA00022723"/>
    </source>
</evidence>
<dbReference type="STRING" id="48709.A0A1D2MTJ1"/>
<dbReference type="GO" id="GO:0045893">
    <property type="term" value="P:positive regulation of DNA-templated transcription"/>
    <property type="evidence" value="ECO:0007669"/>
    <property type="project" value="TreeGrafter"/>
</dbReference>
<keyword evidence="5" id="KW-0862">Zinc</keyword>
<dbReference type="InterPro" id="IPR022056">
    <property type="entry name" value="CpG-bd_C"/>
</dbReference>
<evidence type="ECO:0000256" key="5">
    <source>
        <dbReference type="ARBA" id="ARBA00022833"/>
    </source>
</evidence>
<feature type="region of interest" description="Disordered" evidence="13">
    <location>
        <begin position="139"/>
        <end position="161"/>
    </location>
</feature>
<evidence type="ECO:0000256" key="10">
    <source>
        <dbReference type="ARBA" id="ARBA00023828"/>
    </source>
</evidence>
<dbReference type="SMART" id="SM00249">
    <property type="entry name" value="PHD"/>
    <property type="match status" value="1"/>
</dbReference>
<dbReference type="Gene3D" id="3.30.40.10">
    <property type="entry name" value="Zinc/RING finger domain, C3HC4 (zinc finger)"/>
    <property type="match status" value="1"/>
</dbReference>
<comment type="caution">
    <text evidence="16">The sequence shown here is derived from an EMBL/GenBank/DDBJ whole genome shotgun (WGS) entry which is preliminary data.</text>
</comment>
<evidence type="ECO:0000259" key="15">
    <source>
        <dbReference type="PROSITE" id="PS51058"/>
    </source>
</evidence>
<accession>A0A1D2MTJ1</accession>
<comment type="subcellular location">
    <subcellularLocation>
        <location evidence="1">Nucleus</location>
    </subcellularLocation>
</comment>
<keyword evidence="8" id="KW-0804">Transcription</keyword>
<keyword evidence="7" id="KW-0238">DNA-binding</keyword>
<keyword evidence="2" id="KW-0597">Phosphoprotein</keyword>
<dbReference type="InterPro" id="IPR001965">
    <property type="entry name" value="Znf_PHD"/>
</dbReference>
<dbReference type="PANTHER" id="PTHR46174:SF1">
    <property type="entry name" value="CXXC-TYPE ZINC FINGER PROTEIN 1"/>
    <property type="match status" value="1"/>
</dbReference>
<evidence type="ECO:0000313" key="17">
    <source>
        <dbReference type="Proteomes" id="UP000094527"/>
    </source>
</evidence>
<dbReference type="AlphaFoldDB" id="A0A1D2MTJ1"/>
<feature type="compositionally biased region" description="Basic residues" evidence="13">
    <location>
        <begin position="267"/>
        <end position="278"/>
    </location>
</feature>
<dbReference type="InterPro" id="IPR013083">
    <property type="entry name" value="Znf_RING/FYVE/PHD"/>
</dbReference>
<evidence type="ECO:0000256" key="12">
    <source>
        <dbReference type="PROSITE-ProRule" id="PRU00509"/>
    </source>
</evidence>
<dbReference type="InterPro" id="IPR019786">
    <property type="entry name" value="Zinc_finger_PHD-type_CS"/>
</dbReference>
<dbReference type="PROSITE" id="PS01359">
    <property type="entry name" value="ZF_PHD_1"/>
    <property type="match status" value="1"/>
</dbReference>
<sequence>MKIPTVLSSLGSGVISEELCLRRCNYNNPLRWPVPNKKERVLEQHDSKMSSKHSTQEEIAKQFDLPERQSKIDTLLREPEIYCICRSSDSTRFMIACDACEEWYHGDCVNITQSEANNIHHYYCQWCIEKDPSLEIEYKKKSGSSGQSKDKSLKAERKAGRPKKVIEKSYVEEKVEKRKGCGSCSGCLNKRDCGRCEICKKNKKKESEKSKKKTCLKRVCVESKEKDAIQKSMKEEASSILTNKQINNTEEDDWVPPPPPATATSAKKQKASSRKSRKKIETKSRKQYVAKDSDSRSSDNDSQGEEPRQCYWYECLNSSRSGSKYCSDECGIRLATDRIYRLLPGRVQEWSLTPSVAEEKNKKDLEDIRRKQLECRTALNELESRRITLDAHVEKIQQIEIDPDADDEELEEEEGSIACVTCGHEVAVKTCIKHMERCYNKYESQTSFGSGYKTNLEGTPIFCDFYNAANGTYCKRLKVLCPEHSKELKVKETTICGYPLLQNVTGPTKAFCKTPKKRCNRHHCWEKLRRAEIDLEKVRYWLKLDELLEQERQCKQALTNRAGMLGLLLHSTFDHELREKIQKQMAEAELKQKLAEEEQMKQQRKKQQRMHDADIKLEYDDFEMKQQPSKSREHRKSHGAASNVPAEELTASKLYKRMASGN</sequence>
<evidence type="ECO:0000256" key="9">
    <source>
        <dbReference type="ARBA" id="ARBA00023242"/>
    </source>
</evidence>
<name>A0A1D2MTJ1_ORCCI</name>
<dbReference type="Pfam" id="PF02008">
    <property type="entry name" value="zf-CXXC"/>
    <property type="match status" value="1"/>
</dbReference>
<gene>
    <name evidence="16" type="ORF">Ocin01_10658</name>
</gene>
<evidence type="ECO:0000256" key="6">
    <source>
        <dbReference type="ARBA" id="ARBA00023015"/>
    </source>
</evidence>
<evidence type="ECO:0000256" key="4">
    <source>
        <dbReference type="ARBA" id="ARBA00022771"/>
    </source>
</evidence>
<evidence type="ECO:0000256" key="2">
    <source>
        <dbReference type="ARBA" id="ARBA00022553"/>
    </source>
</evidence>
<keyword evidence="6" id="KW-0805">Transcription regulation</keyword>
<evidence type="ECO:0000256" key="8">
    <source>
        <dbReference type="ARBA" id="ARBA00023163"/>
    </source>
</evidence>
<proteinExistence type="predicted"/>
<dbReference type="PROSITE" id="PS51058">
    <property type="entry name" value="ZF_CXXC"/>
    <property type="match status" value="1"/>
</dbReference>
<dbReference type="Proteomes" id="UP000094527">
    <property type="component" value="Unassembled WGS sequence"/>
</dbReference>
<evidence type="ECO:0000256" key="7">
    <source>
        <dbReference type="ARBA" id="ARBA00023125"/>
    </source>
</evidence>
<evidence type="ECO:0000259" key="14">
    <source>
        <dbReference type="PROSITE" id="PS50016"/>
    </source>
</evidence>
<dbReference type="EMBL" id="LJIJ01000593">
    <property type="protein sequence ID" value="ODM96015.1"/>
    <property type="molecule type" value="Genomic_DNA"/>
</dbReference>
<feature type="domain" description="CXXC-type" evidence="15">
    <location>
        <begin position="174"/>
        <end position="221"/>
    </location>
</feature>
<dbReference type="SUPFAM" id="SSF57903">
    <property type="entry name" value="FYVE/PHD zinc finger"/>
    <property type="match status" value="1"/>
</dbReference>
<feature type="compositionally biased region" description="Basic and acidic residues" evidence="13">
    <location>
        <begin position="148"/>
        <end position="161"/>
    </location>
</feature>
<dbReference type="InterPro" id="IPR037869">
    <property type="entry name" value="Spp1/CFP1"/>
</dbReference>
<keyword evidence="4 12" id="KW-0863">Zinc-finger</keyword>
<feature type="region of interest" description="Disordered" evidence="13">
    <location>
        <begin position="596"/>
        <end position="662"/>
    </location>
</feature>
<evidence type="ECO:0000313" key="16">
    <source>
        <dbReference type="EMBL" id="ODM96015.1"/>
    </source>
</evidence>
<dbReference type="Pfam" id="PF00628">
    <property type="entry name" value="PHD"/>
    <property type="match status" value="1"/>
</dbReference>
<dbReference type="OrthoDB" id="419183at2759"/>
<dbReference type="FunFam" id="3.30.40.10:FF:000138">
    <property type="entry name" value="CXXC-type zinc finger protein 1"/>
    <property type="match status" value="1"/>
</dbReference>
<reference evidence="16 17" key="1">
    <citation type="journal article" date="2016" name="Genome Biol. Evol.">
        <title>Gene Family Evolution Reflects Adaptation to Soil Environmental Stressors in the Genome of the Collembolan Orchesella cincta.</title>
        <authorList>
            <person name="Faddeeva-Vakhrusheva A."/>
            <person name="Derks M.F."/>
            <person name="Anvar S.Y."/>
            <person name="Agamennone V."/>
            <person name="Suring W."/>
            <person name="Smit S."/>
            <person name="van Straalen N.M."/>
            <person name="Roelofs D."/>
        </authorList>
    </citation>
    <scope>NUCLEOTIDE SEQUENCE [LARGE SCALE GENOMIC DNA]</scope>
    <source>
        <tissue evidence="16">Mixed pool</tissue>
    </source>
</reference>
<keyword evidence="3" id="KW-0479">Metal-binding</keyword>
<feature type="domain" description="PHD-type" evidence="14">
    <location>
        <begin position="80"/>
        <end position="130"/>
    </location>
</feature>
<dbReference type="Pfam" id="PF12269">
    <property type="entry name" value="CpG_bind_C"/>
    <property type="match status" value="1"/>
</dbReference>
<dbReference type="InterPro" id="IPR002857">
    <property type="entry name" value="Znf_CXXC"/>
</dbReference>
<keyword evidence="17" id="KW-1185">Reference proteome</keyword>
<dbReference type="InterPro" id="IPR019787">
    <property type="entry name" value="Znf_PHD-finger"/>
</dbReference>
<evidence type="ECO:0000256" key="13">
    <source>
        <dbReference type="SAM" id="MobiDB-lite"/>
    </source>
</evidence>
<feature type="compositionally biased region" description="Basic and acidic residues" evidence="13">
    <location>
        <begin position="279"/>
        <end position="299"/>
    </location>
</feature>
<dbReference type="GO" id="GO:0048188">
    <property type="term" value="C:Set1C/COMPASS complex"/>
    <property type="evidence" value="ECO:0007669"/>
    <property type="project" value="InterPro"/>
</dbReference>
<evidence type="ECO:0000256" key="1">
    <source>
        <dbReference type="ARBA" id="ARBA00004123"/>
    </source>
</evidence>
<organism evidence="16 17">
    <name type="scientific">Orchesella cincta</name>
    <name type="common">Springtail</name>
    <name type="synonym">Podura cincta</name>
    <dbReference type="NCBI Taxonomy" id="48709"/>
    <lineage>
        <taxon>Eukaryota</taxon>
        <taxon>Metazoa</taxon>
        <taxon>Ecdysozoa</taxon>
        <taxon>Arthropoda</taxon>
        <taxon>Hexapoda</taxon>
        <taxon>Collembola</taxon>
        <taxon>Entomobryomorpha</taxon>
        <taxon>Entomobryoidea</taxon>
        <taxon>Orchesellidae</taxon>
        <taxon>Orchesellinae</taxon>
        <taxon>Orchesella</taxon>
    </lineage>
</organism>